<proteinExistence type="inferred from homology"/>
<reference evidence="3 4" key="1">
    <citation type="journal article" date="2023" name="Sci. Data">
        <title>Genome assembly of the Korean intertidal mud-creeper Batillaria attramentaria.</title>
        <authorList>
            <person name="Patra A.K."/>
            <person name="Ho P.T."/>
            <person name="Jun S."/>
            <person name="Lee S.J."/>
            <person name="Kim Y."/>
            <person name="Won Y.J."/>
        </authorList>
    </citation>
    <scope>NUCLEOTIDE SEQUENCE [LARGE SCALE GENOMIC DNA]</scope>
    <source>
        <strain evidence="3">Wonlab-2016</strain>
    </source>
</reference>
<dbReference type="PANTHER" id="PTHR12490">
    <property type="entry name" value="GSK3B-INTERACTING PROTEIN"/>
    <property type="match status" value="1"/>
</dbReference>
<accession>A0ABD0LUK8</accession>
<dbReference type="Gene3D" id="3.30.2280.10">
    <property type="entry name" value="Hypothetical protein (hspc210)"/>
    <property type="match status" value="1"/>
</dbReference>
<dbReference type="AlphaFoldDB" id="A0ABD0LUK8"/>
<comment type="caution">
    <text evidence="3">The sequence shown here is derived from an EMBL/GenBank/DDBJ whole genome shotgun (WGS) entry which is preliminary data.</text>
</comment>
<feature type="domain" description="GSKIP" evidence="2">
    <location>
        <begin position="13"/>
        <end position="112"/>
    </location>
</feature>
<evidence type="ECO:0000259" key="2">
    <source>
        <dbReference type="Pfam" id="PF05303"/>
    </source>
</evidence>
<evidence type="ECO:0000313" key="4">
    <source>
        <dbReference type="Proteomes" id="UP001519460"/>
    </source>
</evidence>
<protein>
    <recommendedName>
        <fullName evidence="2">GSKIP domain-containing protein</fullName>
    </recommendedName>
</protein>
<keyword evidence="4" id="KW-1185">Reference proteome</keyword>
<dbReference type="Proteomes" id="UP001519460">
    <property type="component" value="Unassembled WGS sequence"/>
</dbReference>
<comment type="similarity">
    <text evidence="1">Belongs to the GSKIP family.</text>
</comment>
<dbReference type="Pfam" id="PF05303">
    <property type="entry name" value="GSKIP_dom"/>
    <property type="match status" value="1"/>
</dbReference>
<dbReference type="EMBL" id="JACVVK020000021">
    <property type="protein sequence ID" value="KAK7503230.1"/>
    <property type="molecule type" value="Genomic_DNA"/>
</dbReference>
<evidence type="ECO:0000256" key="1">
    <source>
        <dbReference type="ARBA" id="ARBA00009571"/>
    </source>
</evidence>
<dbReference type="SUPFAM" id="SSF103107">
    <property type="entry name" value="Hypothetical protein c14orf129, hspc210"/>
    <property type="match status" value="1"/>
</dbReference>
<dbReference type="InterPro" id="IPR023231">
    <property type="entry name" value="GSKIP_dom_sf"/>
</dbReference>
<dbReference type="InterPro" id="IPR037395">
    <property type="entry name" value="GSKIP"/>
</dbReference>
<organism evidence="3 4">
    <name type="scientific">Batillaria attramentaria</name>
    <dbReference type="NCBI Taxonomy" id="370345"/>
    <lineage>
        <taxon>Eukaryota</taxon>
        <taxon>Metazoa</taxon>
        <taxon>Spiralia</taxon>
        <taxon>Lophotrochozoa</taxon>
        <taxon>Mollusca</taxon>
        <taxon>Gastropoda</taxon>
        <taxon>Caenogastropoda</taxon>
        <taxon>Sorbeoconcha</taxon>
        <taxon>Cerithioidea</taxon>
        <taxon>Batillariidae</taxon>
        <taxon>Batillaria</taxon>
    </lineage>
</organism>
<name>A0ABD0LUK8_9CAEN</name>
<evidence type="ECO:0000313" key="3">
    <source>
        <dbReference type="EMBL" id="KAK7503230.1"/>
    </source>
</evidence>
<dbReference type="PANTHER" id="PTHR12490:SF4">
    <property type="entry name" value="GSK3B-INTERACTING PROTEIN"/>
    <property type="match status" value="1"/>
</dbReference>
<dbReference type="InterPro" id="IPR007967">
    <property type="entry name" value="GSKIP_dom"/>
</dbReference>
<gene>
    <name evidence="3" type="ORF">BaRGS_00005495</name>
</gene>
<sequence>MAECADDQEHTLKIEAVEVVKEVAYAVNFVEISSVLPVSDFLVYLNLCTKENESFCVELSVQGFRVVGRQFNTVEGSCVSPYYETIYSLLDAVSPGYRNSFSETLMQKLQQLQGSEEESMDTK</sequence>